<keyword evidence="2" id="KW-0645">Protease</keyword>
<keyword evidence="3" id="KW-0378">Hydrolase</keyword>
<dbReference type="Gene3D" id="3.90.1720.10">
    <property type="entry name" value="endopeptidase domain like (from Nostoc punctiforme)"/>
    <property type="match status" value="1"/>
</dbReference>
<dbReference type="RefSeq" id="WP_092537777.1">
    <property type="nucleotide sequence ID" value="NZ_FNIM01000019.1"/>
</dbReference>
<dbReference type="AlphaFoldDB" id="A0A1H0EUB7"/>
<dbReference type="GO" id="GO:0008234">
    <property type="term" value="F:cysteine-type peptidase activity"/>
    <property type="evidence" value="ECO:0007669"/>
    <property type="project" value="UniProtKB-KW"/>
</dbReference>
<accession>A0A1H0EUB7</accession>
<gene>
    <name evidence="8" type="ORF">SAMN05216355_11915</name>
</gene>
<dbReference type="EMBL" id="FNIM01000019">
    <property type="protein sequence ID" value="SDN85935.1"/>
    <property type="molecule type" value="Genomic_DNA"/>
</dbReference>
<evidence type="ECO:0000256" key="1">
    <source>
        <dbReference type="ARBA" id="ARBA00007074"/>
    </source>
</evidence>
<keyword evidence="9" id="KW-1185">Reference proteome</keyword>
<organism evidence="8 9">
    <name type="scientific">Actinomyces ruminicola</name>
    <dbReference type="NCBI Taxonomy" id="332524"/>
    <lineage>
        <taxon>Bacteria</taxon>
        <taxon>Bacillati</taxon>
        <taxon>Actinomycetota</taxon>
        <taxon>Actinomycetes</taxon>
        <taxon>Actinomycetales</taxon>
        <taxon>Actinomycetaceae</taxon>
        <taxon>Actinomyces</taxon>
    </lineage>
</organism>
<reference evidence="9" key="1">
    <citation type="submission" date="2016-10" db="EMBL/GenBank/DDBJ databases">
        <authorList>
            <person name="Varghese N."/>
            <person name="Submissions S."/>
        </authorList>
    </citation>
    <scope>NUCLEOTIDE SEQUENCE [LARGE SCALE GENOMIC DNA]</scope>
    <source>
        <strain evidence="9">DSM 27982</strain>
    </source>
</reference>
<comment type="similarity">
    <text evidence="1">Belongs to the peptidase C40 family.</text>
</comment>
<feature type="chain" id="PRO_5011552400" description="NlpC/P60 domain-containing protein" evidence="6">
    <location>
        <begin position="39"/>
        <end position="383"/>
    </location>
</feature>
<dbReference type="PROSITE" id="PS51935">
    <property type="entry name" value="NLPC_P60"/>
    <property type="match status" value="1"/>
</dbReference>
<evidence type="ECO:0000256" key="2">
    <source>
        <dbReference type="ARBA" id="ARBA00022670"/>
    </source>
</evidence>
<feature type="domain" description="NlpC/P60" evidence="7">
    <location>
        <begin position="113"/>
        <end position="299"/>
    </location>
</feature>
<protein>
    <recommendedName>
        <fullName evidence="7">NlpC/P60 domain-containing protein</fullName>
    </recommendedName>
</protein>
<evidence type="ECO:0000256" key="6">
    <source>
        <dbReference type="SAM" id="SignalP"/>
    </source>
</evidence>
<evidence type="ECO:0000313" key="9">
    <source>
        <dbReference type="Proteomes" id="UP000198541"/>
    </source>
</evidence>
<feature type="signal peptide" evidence="6">
    <location>
        <begin position="1"/>
        <end position="38"/>
    </location>
</feature>
<feature type="compositionally biased region" description="Low complexity" evidence="5">
    <location>
        <begin position="316"/>
        <end position="326"/>
    </location>
</feature>
<keyword evidence="4" id="KW-0788">Thiol protease</keyword>
<feature type="region of interest" description="Disordered" evidence="5">
    <location>
        <begin position="303"/>
        <end position="383"/>
    </location>
</feature>
<feature type="compositionally biased region" description="Basic and acidic residues" evidence="5">
    <location>
        <begin position="373"/>
        <end position="383"/>
    </location>
</feature>
<sequence>MSPFKSLHRCTSTAVGVSAAAAAALSIAVVLPAAPAQAVVQFDTTSDLMSASGLSGTVYTAGDEAADDGAGMSFSVTDTLPDGIEGNIAVPLADDTWAVPQGLPTSPTREADSAAVEDLISRAQTFYDAGGQLIWDSSRPTPLTGTVVHDSTTAPYGVTCSTFVSMVLLGWDYQHTTYTADTNTQVGYAVDFGVDPTTSKIWRANNLASWFYANGDLWLETDGNYQRGDILFFSEQDPEGRIDQVRSGAESTYFGNVYHAAIYLGDGMLIHSTGTGNGVNITTLNPLLEADLSFVARPTFTTEAANTGQAAESGDDTTTQGETTGSAGDDAAPTETTGSEGQDSTQGETTGTTGSGGVRAVTPVSPNRQYSRPIEDHRGWMSR</sequence>
<dbReference type="InterPro" id="IPR000064">
    <property type="entry name" value="NLP_P60_dom"/>
</dbReference>
<proteinExistence type="inferred from homology"/>
<keyword evidence="6" id="KW-0732">Signal</keyword>
<evidence type="ECO:0000256" key="5">
    <source>
        <dbReference type="SAM" id="MobiDB-lite"/>
    </source>
</evidence>
<feature type="compositionally biased region" description="Low complexity" evidence="5">
    <location>
        <begin position="340"/>
        <end position="352"/>
    </location>
</feature>
<dbReference type="GO" id="GO:0006508">
    <property type="term" value="P:proteolysis"/>
    <property type="evidence" value="ECO:0007669"/>
    <property type="project" value="UniProtKB-KW"/>
</dbReference>
<dbReference type="InterPro" id="IPR038765">
    <property type="entry name" value="Papain-like_cys_pep_sf"/>
</dbReference>
<evidence type="ECO:0000256" key="3">
    <source>
        <dbReference type="ARBA" id="ARBA00022801"/>
    </source>
</evidence>
<name>A0A1H0EUB7_9ACTO</name>
<evidence type="ECO:0000313" key="8">
    <source>
        <dbReference type="EMBL" id="SDN85935.1"/>
    </source>
</evidence>
<evidence type="ECO:0000259" key="7">
    <source>
        <dbReference type="PROSITE" id="PS51935"/>
    </source>
</evidence>
<evidence type="ECO:0000256" key="4">
    <source>
        <dbReference type="ARBA" id="ARBA00022807"/>
    </source>
</evidence>
<dbReference type="SUPFAM" id="SSF54001">
    <property type="entry name" value="Cysteine proteinases"/>
    <property type="match status" value="1"/>
</dbReference>
<dbReference type="Proteomes" id="UP000198541">
    <property type="component" value="Unassembled WGS sequence"/>
</dbReference>